<accession>A0A162LG54</accession>
<dbReference type="InterPro" id="IPR037473">
    <property type="entry name" value="Lcp-like"/>
</dbReference>
<dbReference type="GeneID" id="97239907"/>
<sequence>MTQVVDIPAAFRDGFARARLLDAGLAERYARHLSLGDPLADAAVAAAATARQRPWIRIGLDEGLAGLGDAPQALRDLFAHATDVPYWFTQSRTLPGCRAFHGNSRMFLAAFVAGSLVEAYSTLIAKAFITSGRLGDQAGRRFRQNNQLLSEIFLPGGLGEFGEGWKMALRIRLMHARLRLLTARSADWSHEDWGTPLSAAHIAFMNAALSGRLLERARVLGVELFPEERRAFMMIWRMAGHLTGVPAELLPRHEIEAQQLFRIGRMMEPPPEIEGIVLANGLINSAPMAAGVDDPDLRRRLVRQLYGISRGLIGGDLATALHFPETRGMDTLTAIRLRNRADLLLRRHIGFYDRRRRAGQFTQLLDLSFEGLDTDLPQAAAEDELPA</sequence>
<gene>
    <name evidence="2" type="ORF">AUP44_03200</name>
</gene>
<name>A0A162LG54_9PROT</name>
<feature type="domain" description="ER-bound oxygenase mpaB/mpaB'/Rubber oxygenase catalytic" evidence="1">
    <location>
        <begin position="100"/>
        <end position="327"/>
    </location>
</feature>
<dbReference type="RefSeq" id="WP_062762743.1">
    <property type="nucleotide sequence ID" value="NZ_CP121045.1"/>
</dbReference>
<dbReference type="Proteomes" id="UP000075787">
    <property type="component" value="Unassembled WGS sequence"/>
</dbReference>
<proteinExistence type="predicted"/>
<dbReference type="PANTHER" id="PTHR37539:SF1">
    <property type="entry name" value="ER-BOUND OXYGENASE MPAB_MPAB'_RUBBER OXYGENASE CATALYTIC DOMAIN-CONTAINING PROTEIN"/>
    <property type="match status" value="1"/>
</dbReference>
<organism evidence="2 3">
    <name type="scientific">Tistrella mobilis</name>
    <dbReference type="NCBI Taxonomy" id="171437"/>
    <lineage>
        <taxon>Bacteria</taxon>
        <taxon>Pseudomonadati</taxon>
        <taxon>Pseudomonadota</taxon>
        <taxon>Alphaproteobacteria</taxon>
        <taxon>Geminicoccales</taxon>
        <taxon>Geminicoccaceae</taxon>
        <taxon>Tistrella</taxon>
    </lineage>
</organism>
<dbReference type="AlphaFoldDB" id="A0A162LG54"/>
<dbReference type="Pfam" id="PF09995">
    <property type="entry name" value="MPAB_Lcp_cat"/>
    <property type="match status" value="1"/>
</dbReference>
<evidence type="ECO:0000313" key="3">
    <source>
        <dbReference type="Proteomes" id="UP000075787"/>
    </source>
</evidence>
<dbReference type="EMBL" id="LPZR01000079">
    <property type="protein sequence ID" value="KYO54820.1"/>
    <property type="molecule type" value="Genomic_DNA"/>
</dbReference>
<dbReference type="PANTHER" id="PTHR37539">
    <property type="entry name" value="SECRETED PROTEIN-RELATED"/>
    <property type="match status" value="1"/>
</dbReference>
<evidence type="ECO:0000259" key="1">
    <source>
        <dbReference type="Pfam" id="PF09995"/>
    </source>
</evidence>
<evidence type="ECO:0000313" key="2">
    <source>
        <dbReference type="EMBL" id="KYO54820.1"/>
    </source>
</evidence>
<protein>
    <recommendedName>
        <fullName evidence="1">ER-bound oxygenase mpaB/mpaB'/Rubber oxygenase catalytic domain-containing protein</fullName>
    </recommendedName>
</protein>
<dbReference type="OrthoDB" id="7365969at2"/>
<dbReference type="GO" id="GO:0016491">
    <property type="term" value="F:oxidoreductase activity"/>
    <property type="evidence" value="ECO:0007669"/>
    <property type="project" value="InterPro"/>
</dbReference>
<comment type="caution">
    <text evidence="2">The sequence shown here is derived from an EMBL/GenBank/DDBJ whole genome shotgun (WGS) entry which is preliminary data.</text>
</comment>
<reference evidence="2 3" key="1">
    <citation type="submission" date="2015-12" db="EMBL/GenBank/DDBJ databases">
        <title>Genome sequence of Tistrella mobilis MCCC 1A02139.</title>
        <authorList>
            <person name="Lu L."/>
            <person name="Lai Q."/>
            <person name="Shao Z."/>
            <person name="Qian P."/>
        </authorList>
    </citation>
    <scope>NUCLEOTIDE SEQUENCE [LARGE SCALE GENOMIC DNA]</scope>
    <source>
        <strain evidence="2 3">MCCC 1A02139</strain>
    </source>
</reference>
<dbReference type="InterPro" id="IPR018713">
    <property type="entry name" value="MPAB/Lcp_cat_dom"/>
</dbReference>